<evidence type="ECO:0000313" key="6">
    <source>
        <dbReference type="Proteomes" id="UP000051813"/>
    </source>
</evidence>
<organism evidence="5 6">
    <name type="scientific">Lapidilactobacillus dextrinicus DSM 20335</name>
    <dbReference type="NCBI Taxonomy" id="1423738"/>
    <lineage>
        <taxon>Bacteria</taxon>
        <taxon>Bacillati</taxon>
        <taxon>Bacillota</taxon>
        <taxon>Bacilli</taxon>
        <taxon>Lactobacillales</taxon>
        <taxon>Lactobacillaceae</taxon>
        <taxon>Lapidilactobacillus</taxon>
    </lineage>
</organism>
<dbReference type="InterPro" id="IPR036390">
    <property type="entry name" value="WH_DNA-bd_sf"/>
</dbReference>
<dbReference type="Proteomes" id="UP000051813">
    <property type="component" value="Unassembled WGS sequence"/>
</dbReference>
<dbReference type="CDD" id="cd06267">
    <property type="entry name" value="PBP1_LacI_sugar_binding-like"/>
    <property type="match status" value="1"/>
</dbReference>
<feature type="domain" description="HTH gntR-type" evidence="4">
    <location>
        <begin position="5"/>
        <end position="73"/>
    </location>
</feature>
<dbReference type="AlphaFoldDB" id="A0A0R2BJC7"/>
<keyword evidence="1" id="KW-0805">Transcription regulation</keyword>
<gene>
    <name evidence="5" type="ORF">FC84_GL001082</name>
</gene>
<evidence type="ECO:0000256" key="1">
    <source>
        <dbReference type="ARBA" id="ARBA00023015"/>
    </source>
</evidence>
<sequence length="363" mass="40556">MTTNANKYLQIFTALTDQIWSGKYVANQQLPSENELAKQYHVSRITSKRALQELANIGLVERRQGRGTFVRSGFTIHQQTGQILLIIPFATEAGLGDYIAGIKAVLANRNQELVVVENNSFSTEQLDQLATQYDGIIFYPQDLATELTQINAILLRHFPFVLIDQTATGLPVPSVVADNIQGGYLATTTLIQHEHQKIAFLSKTGLTQALNSSVAQRYFGYLQALSEHDLNFATTTKESYTLTQNDFVELLPYLKAHQVSAIVCENDIMALRLLEFLQQQQINVPEQISVIGFDNIPKTATSQPQLTTITQNFREIGQQAATLLQQRIDNPYDPQIKQITVPVELMARASVKTLPQPSEIKPN</sequence>
<dbReference type="EMBL" id="AYYK01000003">
    <property type="protein sequence ID" value="KRM79613.1"/>
    <property type="molecule type" value="Genomic_DNA"/>
</dbReference>
<dbReference type="Pfam" id="PF13377">
    <property type="entry name" value="Peripla_BP_3"/>
    <property type="match status" value="1"/>
</dbReference>
<dbReference type="PANTHER" id="PTHR30146:SF109">
    <property type="entry name" value="HTH-TYPE TRANSCRIPTIONAL REGULATOR GALS"/>
    <property type="match status" value="1"/>
</dbReference>
<dbReference type="InterPro" id="IPR028082">
    <property type="entry name" value="Peripla_BP_I"/>
</dbReference>
<dbReference type="InterPro" id="IPR036388">
    <property type="entry name" value="WH-like_DNA-bd_sf"/>
</dbReference>
<dbReference type="FunFam" id="1.10.10.10:FF:000079">
    <property type="entry name" value="GntR family transcriptional regulator"/>
    <property type="match status" value="1"/>
</dbReference>
<dbReference type="SUPFAM" id="SSF46785">
    <property type="entry name" value="Winged helix' DNA-binding domain"/>
    <property type="match status" value="1"/>
</dbReference>
<dbReference type="CDD" id="cd07377">
    <property type="entry name" value="WHTH_GntR"/>
    <property type="match status" value="1"/>
</dbReference>
<dbReference type="STRING" id="1423738.FC84_GL001082"/>
<dbReference type="GO" id="GO:0000976">
    <property type="term" value="F:transcription cis-regulatory region binding"/>
    <property type="evidence" value="ECO:0007669"/>
    <property type="project" value="TreeGrafter"/>
</dbReference>
<dbReference type="PATRIC" id="fig|1423738.3.peg.1095"/>
<reference evidence="5 6" key="1">
    <citation type="journal article" date="2015" name="Genome Announc.">
        <title>Expanding the biotechnology potential of lactobacilli through comparative genomics of 213 strains and associated genera.</title>
        <authorList>
            <person name="Sun Z."/>
            <person name="Harris H.M."/>
            <person name="McCann A."/>
            <person name="Guo C."/>
            <person name="Argimon S."/>
            <person name="Zhang W."/>
            <person name="Yang X."/>
            <person name="Jeffery I.B."/>
            <person name="Cooney J.C."/>
            <person name="Kagawa T.F."/>
            <person name="Liu W."/>
            <person name="Song Y."/>
            <person name="Salvetti E."/>
            <person name="Wrobel A."/>
            <person name="Rasinkangas P."/>
            <person name="Parkhill J."/>
            <person name="Rea M.C."/>
            <person name="O'Sullivan O."/>
            <person name="Ritari J."/>
            <person name="Douillard F.P."/>
            <person name="Paul Ross R."/>
            <person name="Yang R."/>
            <person name="Briner A.E."/>
            <person name="Felis G.E."/>
            <person name="de Vos W.M."/>
            <person name="Barrangou R."/>
            <person name="Klaenhammer T.R."/>
            <person name="Caufield P.W."/>
            <person name="Cui Y."/>
            <person name="Zhang H."/>
            <person name="O'Toole P.W."/>
        </authorList>
    </citation>
    <scope>NUCLEOTIDE SEQUENCE [LARGE SCALE GENOMIC DNA]</scope>
    <source>
        <strain evidence="5 6">DSM 20335</strain>
    </source>
</reference>
<dbReference type="SMART" id="SM00345">
    <property type="entry name" value="HTH_GNTR"/>
    <property type="match status" value="1"/>
</dbReference>
<dbReference type="PROSITE" id="PS50949">
    <property type="entry name" value="HTH_GNTR"/>
    <property type="match status" value="1"/>
</dbReference>
<dbReference type="PRINTS" id="PR00035">
    <property type="entry name" value="HTHGNTR"/>
</dbReference>
<keyword evidence="2" id="KW-0238">DNA-binding</keyword>
<evidence type="ECO:0000256" key="3">
    <source>
        <dbReference type="ARBA" id="ARBA00023163"/>
    </source>
</evidence>
<name>A0A0R2BJC7_9LACO</name>
<keyword evidence="3" id="KW-0804">Transcription</keyword>
<evidence type="ECO:0000313" key="5">
    <source>
        <dbReference type="EMBL" id="KRM79613.1"/>
    </source>
</evidence>
<dbReference type="GO" id="GO:0003700">
    <property type="term" value="F:DNA-binding transcription factor activity"/>
    <property type="evidence" value="ECO:0007669"/>
    <property type="project" value="InterPro"/>
</dbReference>
<comment type="caution">
    <text evidence="5">The sequence shown here is derived from an EMBL/GenBank/DDBJ whole genome shotgun (WGS) entry which is preliminary data.</text>
</comment>
<accession>A0A0R2BJC7</accession>
<dbReference type="RefSeq" id="WP_057754676.1">
    <property type="nucleotide sequence ID" value="NZ_AYYK01000003.1"/>
</dbReference>
<dbReference type="Gene3D" id="1.10.10.10">
    <property type="entry name" value="Winged helix-like DNA-binding domain superfamily/Winged helix DNA-binding domain"/>
    <property type="match status" value="1"/>
</dbReference>
<protein>
    <submittedName>
        <fullName evidence="5">Transcription regulator</fullName>
    </submittedName>
</protein>
<dbReference type="InterPro" id="IPR000524">
    <property type="entry name" value="Tscrpt_reg_HTH_GntR"/>
</dbReference>
<dbReference type="InterPro" id="IPR046335">
    <property type="entry name" value="LacI/GalR-like_sensor"/>
</dbReference>
<dbReference type="SUPFAM" id="SSF53822">
    <property type="entry name" value="Periplasmic binding protein-like I"/>
    <property type="match status" value="1"/>
</dbReference>
<dbReference type="Gene3D" id="3.40.50.2300">
    <property type="match status" value="2"/>
</dbReference>
<dbReference type="OrthoDB" id="9813468at2"/>
<dbReference type="PANTHER" id="PTHR30146">
    <property type="entry name" value="LACI-RELATED TRANSCRIPTIONAL REPRESSOR"/>
    <property type="match status" value="1"/>
</dbReference>
<evidence type="ECO:0000259" key="4">
    <source>
        <dbReference type="PROSITE" id="PS50949"/>
    </source>
</evidence>
<dbReference type="Pfam" id="PF00392">
    <property type="entry name" value="GntR"/>
    <property type="match status" value="1"/>
</dbReference>
<proteinExistence type="predicted"/>
<keyword evidence="6" id="KW-1185">Reference proteome</keyword>
<evidence type="ECO:0000256" key="2">
    <source>
        <dbReference type="ARBA" id="ARBA00023125"/>
    </source>
</evidence>